<evidence type="ECO:0000259" key="1">
    <source>
        <dbReference type="PROSITE" id="PS50943"/>
    </source>
</evidence>
<sequence>MGEWWGMPDPIDIHVGSRVRLRRTLMGLSQQSLGQALSLTFQQIQKYERGTNRIGAGRLMRIASALDVHPSYFFDDMPEEIAGKGAGRNHGAVPDLNYARRETLELVRVFSRIDSNDVRGQLLALMRVLGAVDTN</sequence>
<dbReference type="EMBL" id="REFR01000014">
    <property type="protein sequence ID" value="RMB02842.1"/>
    <property type="molecule type" value="Genomic_DNA"/>
</dbReference>
<proteinExistence type="predicted"/>
<dbReference type="Gene3D" id="1.10.260.40">
    <property type="entry name" value="lambda repressor-like DNA-binding domains"/>
    <property type="match status" value="1"/>
</dbReference>
<dbReference type="InParanoid" id="A0A3M0C0L0"/>
<name>A0A3M0C0L0_9PROT</name>
<organism evidence="2 3">
    <name type="scientific">Eilatimonas milleporae</name>
    <dbReference type="NCBI Taxonomy" id="911205"/>
    <lineage>
        <taxon>Bacteria</taxon>
        <taxon>Pseudomonadati</taxon>
        <taxon>Pseudomonadota</taxon>
        <taxon>Alphaproteobacteria</taxon>
        <taxon>Kordiimonadales</taxon>
        <taxon>Kordiimonadaceae</taxon>
        <taxon>Eilatimonas</taxon>
    </lineage>
</organism>
<evidence type="ECO:0000313" key="3">
    <source>
        <dbReference type="Proteomes" id="UP000271227"/>
    </source>
</evidence>
<comment type="caution">
    <text evidence="2">The sequence shown here is derived from an EMBL/GenBank/DDBJ whole genome shotgun (WGS) entry which is preliminary data.</text>
</comment>
<protein>
    <submittedName>
        <fullName evidence="2">Transcriptional regulator with XRE-family HTH domain</fullName>
    </submittedName>
</protein>
<keyword evidence="3" id="KW-1185">Reference proteome</keyword>
<dbReference type="InterPro" id="IPR010982">
    <property type="entry name" value="Lambda_DNA-bd_dom_sf"/>
</dbReference>
<dbReference type="PROSITE" id="PS50943">
    <property type="entry name" value="HTH_CROC1"/>
    <property type="match status" value="1"/>
</dbReference>
<accession>A0A3M0C0L0</accession>
<dbReference type="AlphaFoldDB" id="A0A3M0C0L0"/>
<feature type="domain" description="HTH cro/C1-type" evidence="1">
    <location>
        <begin position="19"/>
        <end position="73"/>
    </location>
</feature>
<evidence type="ECO:0000313" key="2">
    <source>
        <dbReference type="EMBL" id="RMB02842.1"/>
    </source>
</evidence>
<dbReference type="SUPFAM" id="SSF47413">
    <property type="entry name" value="lambda repressor-like DNA-binding domains"/>
    <property type="match status" value="1"/>
</dbReference>
<reference evidence="2 3" key="1">
    <citation type="submission" date="2018-10" db="EMBL/GenBank/DDBJ databases">
        <title>Genomic Encyclopedia of Archaeal and Bacterial Type Strains, Phase II (KMG-II): from individual species to whole genera.</title>
        <authorList>
            <person name="Goeker M."/>
        </authorList>
    </citation>
    <scope>NUCLEOTIDE SEQUENCE [LARGE SCALE GENOMIC DNA]</scope>
    <source>
        <strain evidence="2 3">DSM 25217</strain>
    </source>
</reference>
<dbReference type="Proteomes" id="UP000271227">
    <property type="component" value="Unassembled WGS sequence"/>
</dbReference>
<gene>
    <name evidence="2" type="ORF">BXY39_3194</name>
</gene>
<dbReference type="FunCoup" id="A0A3M0C0L0">
    <property type="interactions" value="3"/>
</dbReference>
<dbReference type="CDD" id="cd00093">
    <property type="entry name" value="HTH_XRE"/>
    <property type="match status" value="1"/>
</dbReference>
<dbReference type="InterPro" id="IPR001387">
    <property type="entry name" value="Cro/C1-type_HTH"/>
</dbReference>
<dbReference type="SMART" id="SM00530">
    <property type="entry name" value="HTH_XRE"/>
    <property type="match status" value="1"/>
</dbReference>
<dbReference type="Pfam" id="PF01381">
    <property type="entry name" value="HTH_3"/>
    <property type="match status" value="1"/>
</dbReference>
<dbReference type="GO" id="GO:0003677">
    <property type="term" value="F:DNA binding"/>
    <property type="evidence" value="ECO:0007669"/>
    <property type="project" value="InterPro"/>
</dbReference>